<proteinExistence type="predicted"/>
<dbReference type="InterPro" id="IPR052898">
    <property type="entry name" value="ACAD10-like"/>
</dbReference>
<accession>A0ABV6MRY5</accession>
<dbReference type="EMBL" id="JBHLUD010000004">
    <property type="protein sequence ID" value="MFC0543063.1"/>
    <property type="molecule type" value="Genomic_DNA"/>
</dbReference>
<keyword evidence="1" id="KW-0378">Hydrolase</keyword>
<protein>
    <submittedName>
        <fullName evidence="1">HAD family hydrolase</fullName>
    </submittedName>
</protein>
<dbReference type="NCBIfam" id="TIGR01509">
    <property type="entry name" value="HAD-SF-IA-v3"/>
    <property type="match status" value="1"/>
</dbReference>
<dbReference type="InterPro" id="IPR036412">
    <property type="entry name" value="HAD-like_sf"/>
</dbReference>
<dbReference type="CDD" id="cd02603">
    <property type="entry name" value="HAD_sEH-N_like"/>
    <property type="match status" value="1"/>
</dbReference>
<dbReference type="PANTHER" id="PTHR47829:SF1">
    <property type="entry name" value="HAD FAMILY PHOSPHATASE"/>
    <property type="match status" value="1"/>
</dbReference>
<keyword evidence="2" id="KW-1185">Reference proteome</keyword>
<dbReference type="SUPFAM" id="SSF56784">
    <property type="entry name" value="HAD-like"/>
    <property type="match status" value="1"/>
</dbReference>
<dbReference type="RefSeq" id="WP_273941465.1">
    <property type="nucleotide sequence ID" value="NZ_CP097263.1"/>
</dbReference>
<dbReference type="PRINTS" id="PR00413">
    <property type="entry name" value="HADHALOGNASE"/>
</dbReference>
<reference evidence="1 2" key="1">
    <citation type="submission" date="2024-09" db="EMBL/GenBank/DDBJ databases">
        <authorList>
            <person name="Sun Q."/>
            <person name="Mori K."/>
        </authorList>
    </citation>
    <scope>NUCLEOTIDE SEQUENCE [LARGE SCALE GENOMIC DNA]</scope>
    <source>
        <strain evidence="1 2">TBRC 1432</strain>
    </source>
</reference>
<comment type="caution">
    <text evidence="1">The sequence shown here is derived from an EMBL/GenBank/DDBJ whole genome shotgun (WGS) entry which is preliminary data.</text>
</comment>
<dbReference type="InterPro" id="IPR023198">
    <property type="entry name" value="PGP-like_dom2"/>
</dbReference>
<dbReference type="PANTHER" id="PTHR47829">
    <property type="entry name" value="HYDROLASE, PUTATIVE (AFU_ORTHOLOGUE AFUA_1G12880)-RELATED"/>
    <property type="match status" value="1"/>
</dbReference>
<dbReference type="Proteomes" id="UP001589810">
    <property type="component" value="Unassembled WGS sequence"/>
</dbReference>
<name>A0ABV6MRY5_9PSEU</name>
<evidence type="ECO:0000313" key="1">
    <source>
        <dbReference type="EMBL" id="MFC0543063.1"/>
    </source>
</evidence>
<sequence>MPTRDQVDAVVFDYGGVLTTPLSATTGSWLRADGIDPDGFATLMRDWLGRDAEPDNPIHLLETGELPVPEFERRFAARLVSTTGSPIEPEGVLGRLFAAMKPSDEMTQLVRDLRNHGLRIGLLSNSWGNDYPHEMLAELCDVVVISGEVGLRKPDEPIYRLLLERLDLPAERVVFVDDFTANVRAAEKLGLHGIRHLDPVSTRAALAELLGEDL</sequence>
<dbReference type="Pfam" id="PF00702">
    <property type="entry name" value="Hydrolase"/>
    <property type="match status" value="1"/>
</dbReference>
<gene>
    <name evidence="1" type="ORF">ACFFH7_16305</name>
</gene>
<dbReference type="Gene3D" id="3.40.50.1000">
    <property type="entry name" value="HAD superfamily/HAD-like"/>
    <property type="match status" value="1"/>
</dbReference>
<dbReference type="InterPro" id="IPR023214">
    <property type="entry name" value="HAD_sf"/>
</dbReference>
<dbReference type="GO" id="GO:0016787">
    <property type="term" value="F:hydrolase activity"/>
    <property type="evidence" value="ECO:0007669"/>
    <property type="project" value="UniProtKB-KW"/>
</dbReference>
<organism evidence="1 2">
    <name type="scientific">Kutzneria chonburiensis</name>
    <dbReference type="NCBI Taxonomy" id="1483604"/>
    <lineage>
        <taxon>Bacteria</taxon>
        <taxon>Bacillati</taxon>
        <taxon>Actinomycetota</taxon>
        <taxon>Actinomycetes</taxon>
        <taxon>Pseudonocardiales</taxon>
        <taxon>Pseudonocardiaceae</taxon>
        <taxon>Kutzneria</taxon>
    </lineage>
</organism>
<dbReference type="SFLD" id="SFLDS00003">
    <property type="entry name" value="Haloacid_Dehalogenase"/>
    <property type="match status" value="1"/>
</dbReference>
<dbReference type="Gene3D" id="1.10.150.240">
    <property type="entry name" value="Putative phosphatase, domain 2"/>
    <property type="match status" value="1"/>
</dbReference>
<dbReference type="InterPro" id="IPR006439">
    <property type="entry name" value="HAD-SF_hydro_IA"/>
</dbReference>
<dbReference type="SFLD" id="SFLDG01129">
    <property type="entry name" value="C1.5:_HAD__Beta-PGM__Phosphata"/>
    <property type="match status" value="1"/>
</dbReference>
<evidence type="ECO:0000313" key="2">
    <source>
        <dbReference type="Proteomes" id="UP001589810"/>
    </source>
</evidence>